<evidence type="ECO:0000256" key="6">
    <source>
        <dbReference type="ARBA" id="ARBA00022473"/>
    </source>
</evidence>
<keyword evidence="16 24" id="KW-1133">Transmembrane helix</keyword>
<dbReference type="PROSITE" id="PS50853">
    <property type="entry name" value="FN3"/>
    <property type="match status" value="1"/>
</dbReference>
<keyword evidence="13" id="KW-0256">Endoplasmic reticulum</keyword>
<evidence type="ECO:0000259" key="25">
    <source>
        <dbReference type="PROSITE" id="PS50853"/>
    </source>
</evidence>
<dbReference type="Pfam" id="PF01462">
    <property type="entry name" value="LRRNT"/>
    <property type="match status" value="1"/>
</dbReference>
<dbReference type="GO" id="GO:0005615">
    <property type="term" value="C:extracellular space"/>
    <property type="evidence" value="ECO:0007669"/>
    <property type="project" value="TreeGrafter"/>
</dbReference>
<keyword evidence="7" id="KW-1003">Cell membrane</keyword>
<dbReference type="EMBL" id="JAROKS010000020">
    <property type="protein sequence ID" value="KAK1791020.1"/>
    <property type="molecule type" value="Genomic_DNA"/>
</dbReference>
<evidence type="ECO:0000313" key="27">
    <source>
        <dbReference type="Proteomes" id="UP001239994"/>
    </source>
</evidence>
<feature type="domain" description="Fibronectin type-III" evidence="25">
    <location>
        <begin position="780"/>
        <end position="879"/>
    </location>
</feature>
<evidence type="ECO:0000256" key="10">
    <source>
        <dbReference type="ARBA" id="ARBA00022692"/>
    </source>
</evidence>
<keyword evidence="12" id="KW-0677">Repeat</keyword>
<keyword evidence="17 24" id="KW-0472">Membrane</keyword>
<dbReference type="InterPro" id="IPR013783">
    <property type="entry name" value="Ig-like_fold"/>
</dbReference>
<evidence type="ECO:0000256" key="20">
    <source>
        <dbReference type="ARBA" id="ARBA00023273"/>
    </source>
</evidence>
<dbReference type="InterPro" id="IPR032675">
    <property type="entry name" value="LRR_dom_sf"/>
</dbReference>
<keyword evidence="9" id="KW-0433">Leucine-rich repeat</keyword>
<evidence type="ECO:0000256" key="4">
    <source>
        <dbReference type="ARBA" id="ARBA00004586"/>
    </source>
</evidence>
<dbReference type="InterPro" id="IPR003591">
    <property type="entry name" value="Leu-rich_rpt_typical-subtyp"/>
</dbReference>
<keyword evidence="20" id="KW-0966">Cell projection</keyword>
<evidence type="ECO:0000256" key="3">
    <source>
        <dbReference type="ARBA" id="ARBA00004489"/>
    </source>
</evidence>
<dbReference type="SMART" id="SM00013">
    <property type="entry name" value="LRRNT"/>
    <property type="match status" value="1"/>
</dbReference>
<evidence type="ECO:0000256" key="19">
    <source>
        <dbReference type="ARBA" id="ARBA00023180"/>
    </source>
</evidence>
<dbReference type="SMART" id="SM00082">
    <property type="entry name" value="LRRCT"/>
    <property type="match status" value="1"/>
</dbReference>
<dbReference type="InterPro" id="IPR003961">
    <property type="entry name" value="FN3_dom"/>
</dbReference>
<feature type="compositionally biased region" description="Acidic residues" evidence="23">
    <location>
        <begin position="332"/>
        <end position="350"/>
    </location>
</feature>
<keyword evidence="10 24" id="KW-0812">Transmembrane</keyword>
<dbReference type="Pfam" id="PF13855">
    <property type="entry name" value="LRR_8"/>
    <property type="match status" value="1"/>
</dbReference>
<comment type="subcellular location">
    <subcellularLocation>
        <location evidence="2">Cell junction</location>
        <location evidence="2">Focal adhesion</location>
    </subcellularLocation>
    <subcellularLocation>
        <location evidence="1">Cell membrane</location>
        <topology evidence="1">Single-pass membrane protein</topology>
    </subcellularLocation>
    <subcellularLocation>
        <location evidence="3">Cell projection</location>
        <location evidence="3">Axon</location>
    </subcellularLocation>
    <subcellularLocation>
        <location evidence="21">Cell projection</location>
        <location evidence="21">Growth cone membrane</location>
    </subcellularLocation>
    <subcellularLocation>
        <location evidence="4">Endoplasmic reticulum membrane</location>
    </subcellularLocation>
    <subcellularLocation>
        <location evidence="5">Secreted</location>
    </subcellularLocation>
</comment>
<keyword evidence="18" id="KW-1015">Disulfide bond</keyword>
<dbReference type="PANTHER" id="PTHR45712:SF12">
    <property type="entry name" value="LEUCINE-RICH REPEAT TRANSMEMBRANE PROTEIN FLRT3"/>
    <property type="match status" value="1"/>
</dbReference>
<dbReference type="PANTHER" id="PTHR45712">
    <property type="entry name" value="AGAP008170-PA"/>
    <property type="match status" value="1"/>
</dbReference>
<dbReference type="InterPro" id="IPR000372">
    <property type="entry name" value="LRRNT"/>
</dbReference>
<evidence type="ECO:0000256" key="1">
    <source>
        <dbReference type="ARBA" id="ARBA00004162"/>
    </source>
</evidence>
<evidence type="ECO:0000256" key="12">
    <source>
        <dbReference type="ARBA" id="ARBA00022737"/>
    </source>
</evidence>
<feature type="region of interest" description="Disordered" evidence="23">
    <location>
        <begin position="326"/>
        <end position="350"/>
    </location>
</feature>
<feature type="compositionally biased region" description="Polar residues" evidence="23">
    <location>
        <begin position="1049"/>
        <end position="1064"/>
    </location>
</feature>
<dbReference type="InterPro" id="IPR000483">
    <property type="entry name" value="Cys-rich_flank_reg_C"/>
</dbReference>
<dbReference type="Gene3D" id="3.80.10.10">
    <property type="entry name" value="Ribonuclease Inhibitor"/>
    <property type="match status" value="1"/>
</dbReference>
<comment type="caution">
    <text evidence="26">The sequence shown here is derived from an EMBL/GenBank/DDBJ whole genome shotgun (WGS) entry which is preliminary data.</text>
</comment>
<evidence type="ECO:0000256" key="11">
    <source>
        <dbReference type="ARBA" id="ARBA00022729"/>
    </source>
</evidence>
<keyword evidence="14" id="KW-0130">Cell adhesion</keyword>
<dbReference type="Proteomes" id="UP001239994">
    <property type="component" value="Unassembled WGS sequence"/>
</dbReference>
<dbReference type="PROSITE" id="PS51450">
    <property type="entry name" value="LRR"/>
    <property type="match status" value="1"/>
</dbReference>
<dbReference type="Gene3D" id="2.60.40.10">
    <property type="entry name" value="Immunoglobulins"/>
    <property type="match status" value="1"/>
</dbReference>
<evidence type="ECO:0000256" key="23">
    <source>
        <dbReference type="SAM" id="MobiDB-lite"/>
    </source>
</evidence>
<evidence type="ECO:0000256" key="21">
    <source>
        <dbReference type="ARBA" id="ARBA00037815"/>
    </source>
</evidence>
<keyword evidence="27" id="KW-1185">Reference proteome</keyword>
<evidence type="ECO:0000256" key="14">
    <source>
        <dbReference type="ARBA" id="ARBA00022889"/>
    </source>
</evidence>
<feature type="region of interest" description="Disordered" evidence="23">
    <location>
        <begin position="1045"/>
        <end position="1107"/>
    </location>
</feature>
<dbReference type="InterPro" id="IPR001611">
    <property type="entry name" value="Leu-rich_rpt"/>
</dbReference>
<evidence type="ECO:0000256" key="5">
    <source>
        <dbReference type="ARBA" id="ARBA00004613"/>
    </source>
</evidence>
<evidence type="ECO:0000256" key="13">
    <source>
        <dbReference type="ARBA" id="ARBA00022824"/>
    </source>
</evidence>
<reference evidence="26" key="1">
    <citation type="submission" date="2023-03" db="EMBL/GenBank/DDBJ databases">
        <title>Electrophorus voltai genome.</title>
        <authorList>
            <person name="Bian C."/>
        </authorList>
    </citation>
    <scope>NUCLEOTIDE SEQUENCE</scope>
    <source>
        <strain evidence="26">CB-2022</strain>
        <tissue evidence="26">Muscle</tissue>
    </source>
</reference>
<keyword evidence="19" id="KW-0325">Glycoprotein</keyword>
<protein>
    <recommendedName>
        <fullName evidence="22">Leucine-rich repeat transmembrane protein FLRT3</fullName>
    </recommendedName>
</protein>
<dbReference type="InterPro" id="IPR050333">
    <property type="entry name" value="SLRP"/>
</dbReference>
<accession>A0AAD8Z1P7</accession>
<evidence type="ECO:0000256" key="15">
    <source>
        <dbReference type="ARBA" id="ARBA00022949"/>
    </source>
</evidence>
<evidence type="ECO:0000256" key="7">
    <source>
        <dbReference type="ARBA" id="ARBA00022475"/>
    </source>
</evidence>
<evidence type="ECO:0000256" key="18">
    <source>
        <dbReference type="ARBA" id="ARBA00023157"/>
    </source>
</evidence>
<feature type="transmembrane region" description="Helical" evidence="24">
    <location>
        <begin position="902"/>
        <end position="927"/>
    </location>
</feature>
<evidence type="ECO:0000256" key="17">
    <source>
        <dbReference type="ARBA" id="ARBA00023136"/>
    </source>
</evidence>
<evidence type="ECO:0000256" key="9">
    <source>
        <dbReference type="ARBA" id="ARBA00022614"/>
    </source>
</evidence>
<evidence type="ECO:0000256" key="16">
    <source>
        <dbReference type="ARBA" id="ARBA00022989"/>
    </source>
</evidence>
<gene>
    <name evidence="26" type="ORF">P4O66_002071</name>
</gene>
<evidence type="ECO:0000256" key="8">
    <source>
        <dbReference type="ARBA" id="ARBA00022525"/>
    </source>
</evidence>
<evidence type="ECO:0000256" key="22">
    <source>
        <dbReference type="ARBA" id="ARBA00039161"/>
    </source>
</evidence>
<feature type="region of interest" description="Disordered" evidence="23">
    <location>
        <begin position="31"/>
        <end position="59"/>
    </location>
</feature>
<keyword evidence="15" id="KW-0965">Cell junction</keyword>
<evidence type="ECO:0000313" key="26">
    <source>
        <dbReference type="EMBL" id="KAK1791020.1"/>
    </source>
</evidence>
<organism evidence="26 27">
    <name type="scientific">Electrophorus voltai</name>
    <dbReference type="NCBI Taxonomy" id="2609070"/>
    <lineage>
        <taxon>Eukaryota</taxon>
        <taxon>Metazoa</taxon>
        <taxon>Chordata</taxon>
        <taxon>Craniata</taxon>
        <taxon>Vertebrata</taxon>
        <taxon>Euteleostomi</taxon>
        <taxon>Actinopterygii</taxon>
        <taxon>Neopterygii</taxon>
        <taxon>Teleostei</taxon>
        <taxon>Ostariophysi</taxon>
        <taxon>Gymnotiformes</taxon>
        <taxon>Gymnotoidei</taxon>
        <taxon>Gymnotidae</taxon>
        <taxon>Electrophorus</taxon>
    </lineage>
</organism>
<keyword evidence="6" id="KW-0217">Developmental protein</keyword>
<dbReference type="AlphaFoldDB" id="A0AAD8Z1P7"/>
<name>A0AAD8Z1P7_9TELE</name>
<evidence type="ECO:0000256" key="2">
    <source>
        <dbReference type="ARBA" id="ARBA00004246"/>
    </source>
</evidence>
<proteinExistence type="predicted"/>
<sequence>MVVFKQECPGFAETSKRVIFMVRFIIGRPISQSGDPSRASPRAVHSSAQLREPDTSPTGIDVFQPNTIFNCLEPFQKRRTIAPVFLHRPEGPDSFDPMAAPPLVSSGTPSAFQGKAKRSSALLALSGEQEPHALACGSAASVQMAWVSSTFPPTYVPPCSFTPPQPTPPPQASVYLVLGIMEAVRSAIIGAGSAMRGCIYYIMWNCRPCWKCESALTEFQNQPERFRYSGRLANHLIPYVLGPQGLNRRKESKPAPVFNKQTCAILRRTVSRELEHGCGVASDVSLLAKHLRGAEQAAQPKYLTFIQSKSNLQLNKKERVRTQYMGSAFEQEKDEDEDDDDDDDDDDEERGDALLTISGTSWEIEGERRNSKRILTMACHYKSFFIFFFRAGLLLGLVNPLVTSASCPSQCRCDGTFIYCNDRELTSIPSGIPEDATVLFLQNNRIKSAGIPADLRRLNNVEKIYLYCNNLDEFPTNLPINVKELHLQENNIRTITHASLAQIPFIEELHLDDNSVSAVSIEEGAFRDSNHLRLLFLSRNHLSTIPSGLPMTIEELRFDDNRISSISEASLQDLINLKRLILDGNLLNNRGIGEMAFVNLVNLTELSLVRNSLAAPPANLPGSSLEKLQLQDNHIDRVPVGAFAFLRQLYRLDLSGNKLSSLPMGVFDDLDNLTQLLLRNNPWYCNCRMKWVRDWLRSLPSKVNVRGFMCQGPDKVKGMAIKDLSTELFDCSETEVSPTYETSTVSNTLPPSRPQWPVYVTKRPVIKGPDFGKNYRSTTPPSRKIITISVKSSSPDAVHISWRVSQPMTALRLSWLKLGHSPAFGSITETIVQGDRTEYLLTALEPESSYRICMVPMETSNIYLSDETPVCIETETGSLKAYNPTTTLNREQEKEPYKNSSLPLAAIIGGAVALLAIIILALVCWYVHRNSSLFSRNCTYNKGRRRKDDYAEAGTKKDNSILEIRETSFQMIPINQVPVSKEEFMIHTIFPPNGLNLYKGPHNDNNINNRSYRDTWENHEGNEFKTAGPASHITNAPQCLQVHKESWQDESSPPQDYTLTSSGLTVPHGADEHGSRGTHEKLGLADWKREHEGSAGEETGGKNRRGAEECWQPGRACGGLRCAGADFCTQPCMEMRAQGNVHRHGSGCGRARR</sequence>
<feature type="compositionally biased region" description="Basic and acidic residues" evidence="23">
    <location>
        <begin position="1069"/>
        <end position="1107"/>
    </location>
</feature>
<keyword evidence="11" id="KW-0732">Signal</keyword>
<keyword evidence="8" id="KW-0964">Secreted</keyword>
<dbReference type="SMART" id="SM00369">
    <property type="entry name" value="LRR_TYP"/>
    <property type="match status" value="7"/>
</dbReference>
<evidence type="ECO:0000256" key="24">
    <source>
        <dbReference type="SAM" id="Phobius"/>
    </source>
</evidence>
<dbReference type="SUPFAM" id="SSF52058">
    <property type="entry name" value="L domain-like"/>
    <property type="match status" value="1"/>
</dbReference>